<comment type="subunit">
    <text evidence="5">The Tat system comprises two distinct complexes: a TatABC complex, containing multiple copies of TatA, TatB and TatC subunits, and a separate TatA complex, containing only TatA subunits. Substrates initially bind to the TatABC complex, which probably triggers association of the separate TatA complex to form the active translocon.</text>
</comment>
<dbReference type="InterPro" id="IPR019820">
    <property type="entry name" value="Sec-indep_translocase_CS"/>
</dbReference>
<feature type="region of interest" description="Disordered" evidence="6">
    <location>
        <begin position="246"/>
        <end position="290"/>
    </location>
</feature>
<dbReference type="HAMAP" id="MF_00902">
    <property type="entry name" value="TatC"/>
    <property type="match status" value="1"/>
</dbReference>
<dbReference type="NCBIfam" id="TIGR00945">
    <property type="entry name" value="tatC"/>
    <property type="match status" value="1"/>
</dbReference>
<evidence type="ECO:0000256" key="4">
    <source>
        <dbReference type="ARBA" id="ARBA00023136"/>
    </source>
</evidence>
<dbReference type="RefSeq" id="WP_065969122.1">
    <property type="nucleotide sequence ID" value="NZ_CP080624.1"/>
</dbReference>
<gene>
    <name evidence="5 7" type="primary">tatC</name>
    <name evidence="7" type="ORF">C4900_12965</name>
</gene>
<keyword evidence="2 5" id="KW-0812">Transmembrane</keyword>
<keyword evidence="5" id="KW-1003">Cell membrane</keyword>
<comment type="subcellular location">
    <subcellularLocation>
        <location evidence="5">Cell membrane</location>
        <topology evidence="5">Multi-pass membrane protein</topology>
    </subcellularLocation>
    <subcellularLocation>
        <location evidence="1">Membrane</location>
        <topology evidence="1">Multi-pass membrane protein</topology>
    </subcellularLocation>
</comment>
<evidence type="ECO:0000256" key="2">
    <source>
        <dbReference type="ARBA" id="ARBA00022692"/>
    </source>
</evidence>
<comment type="caution">
    <text evidence="7">The sequence shown here is derived from an EMBL/GenBank/DDBJ whole genome shotgun (WGS) entry which is preliminary data.</text>
</comment>
<feature type="transmembrane region" description="Helical" evidence="5">
    <location>
        <begin position="199"/>
        <end position="216"/>
    </location>
</feature>
<keyword evidence="5" id="KW-0813">Transport</keyword>
<evidence type="ECO:0000256" key="3">
    <source>
        <dbReference type="ARBA" id="ARBA00022989"/>
    </source>
</evidence>
<dbReference type="GO" id="GO:0009977">
    <property type="term" value="F:proton motive force dependent protein transmembrane transporter activity"/>
    <property type="evidence" value="ECO:0007669"/>
    <property type="project" value="TreeGrafter"/>
</dbReference>
<evidence type="ECO:0000313" key="7">
    <source>
        <dbReference type="EMBL" id="RCN56681.1"/>
    </source>
</evidence>
<feature type="transmembrane region" description="Helical" evidence="5">
    <location>
        <begin position="161"/>
        <end position="187"/>
    </location>
</feature>
<evidence type="ECO:0000256" key="1">
    <source>
        <dbReference type="ARBA" id="ARBA00004141"/>
    </source>
</evidence>
<comment type="similarity">
    <text evidence="5">Belongs to the TatC family.</text>
</comment>
<keyword evidence="4 5" id="KW-0472">Membrane</keyword>
<dbReference type="PANTHER" id="PTHR30371:SF0">
    <property type="entry name" value="SEC-INDEPENDENT PROTEIN TRANSLOCASE PROTEIN TATC, CHLOROPLASTIC-RELATED"/>
    <property type="match status" value="1"/>
</dbReference>
<dbReference type="PRINTS" id="PR01840">
    <property type="entry name" value="TATCFAMILY"/>
</dbReference>
<feature type="transmembrane region" description="Helical" evidence="5">
    <location>
        <begin position="78"/>
        <end position="99"/>
    </location>
</feature>
<keyword evidence="5" id="KW-0811">Translocation</keyword>
<dbReference type="GO" id="GO:0043953">
    <property type="term" value="P:protein transport by the Tat complex"/>
    <property type="evidence" value="ECO:0007669"/>
    <property type="project" value="UniProtKB-UniRule"/>
</dbReference>
<keyword evidence="5" id="KW-0653">Protein transport</keyword>
<sequence>MAAKASEGAEASFIEHLLELRTRILRSAIAVLVLFVGLFPFRNTLYRLLARPLTAVLPQNGAMIATNLPATFIAPLKLALATAVAVAIPYILYQAWAFVAPGLYQRERRLVTPLLVSSTLLFYLGMAFAYFLIFPLAFGFFAHAAPAGVRVMTDINHYLNFVLTLFFAFGLAFEVPVAIVLLVLMGVLRPETLSGKRRYVILGAFVLAAIITPPDAFSQTVLALAMWALFEAGLFVAYRIRPQSSSVELTEPTPPPTPVIPPPREITPQSRPRRRRRRTRKPPPPGGGEP</sequence>
<feature type="compositionally biased region" description="Basic residues" evidence="6">
    <location>
        <begin position="271"/>
        <end position="281"/>
    </location>
</feature>
<feature type="transmembrane region" description="Helical" evidence="5">
    <location>
        <begin position="120"/>
        <end position="141"/>
    </location>
</feature>
<dbReference type="Pfam" id="PF00902">
    <property type="entry name" value="TatC"/>
    <property type="match status" value="1"/>
</dbReference>
<organism evidence="7 8">
    <name type="scientific">Acidiferrobacter thiooxydans</name>
    <dbReference type="NCBI Taxonomy" id="163359"/>
    <lineage>
        <taxon>Bacteria</taxon>
        <taxon>Pseudomonadati</taxon>
        <taxon>Pseudomonadota</taxon>
        <taxon>Gammaproteobacteria</taxon>
        <taxon>Acidiferrobacterales</taxon>
        <taxon>Acidiferrobacteraceae</taxon>
        <taxon>Acidiferrobacter</taxon>
    </lineage>
</organism>
<dbReference type="GO" id="GO:0033281">
    <property type="term" value="C:TAT protein transport complex"/>
    <property type="evidence" value="ECO:0007669"/>
    <property type="project" value="UniProtKB-UniRule"/>
</dbReference>
<keyword evidence="8" id="KW-1185">Reference proteome</keyword>
<name>A0A1C2G3I7_9GAMM</name>
<dbReference type="PANTHER" id="PTHR30371">
    <property type="entry name" value="SEC-INDEPENDENT PROTEIN TRANSLOCASE PROTEIN TATC"/>
    <property type="match status" value="1"/>
</dbReference>
<feature type="transmembrane region" description="Helical" evidence="5">
    <location>
        <begin position="24"/>
        <end position="41"/>
    </location>
</feature>
<dbReference type="GO" id="GO:0065002">
    <property type="term" value="P:intracellular protein transmembrane transport"/>
    <property type="evidence" value="ECO:0007669"/>
    <property type="project" value="TreeGrafter"/>
</dbReference>
<reference evidence="7 8" key="1">
    <citation type="submission" date="2018-02" db="EMBL/GenBank/DDBJ databases">
        <title>Insights into the biology of acidophilic members of the Acidiferrobacteraceae family derived from comparative genomic analyses.</title>
        <authorList>
            <person name="Issotta F."/>
            <person name="Thyssen C."/>
            <person name="Mena C."/>
            <person name="Moya A."/>
            <person name="Bellenberg S."/>
            <person name="Sproer C."/>
            <person name="Covarrubias P.C."/>
            <person name="Sand W."/>
            <person name="Quatrini R."/>
            <person name="Vera M."/>
        </authorList>
    </citation>
    <scope>NUCLEOTIDE SEQUENCE [LARGE SCALE GENOMIC DNA]</scope>
    <source>
        <strain evidence="8">m-1</strain>
    </source>
</reference>
<protein>
    <recommendedName>
        <fullName evidence="5">Sec-independent protein translocase protein TatC</fullName>
    </recommendedName>
</protein>
<dbReference type="STRING" id="163359.A9R16_00520"/>
<dbReference type="AlphaFoldDB" id="A0A1C2G3I7"/>
<evidence type="ECO:0000256" key="5">
    <source>
        <dbReference type="HAMAP-Rule" id="MF_00902"/>
    </source>
</evidence>
<feature type="compositionally biased region" description="Pro residues" evidence="6">
    <location>
        <begin position="252"/>
        <end position="265"/>
    </location>
</feature>
<dbReference type="PROSITE" id="PS01218">
    <property type="entry name" value="TATC"/>
    <property type="match status" value="1"/>
</dbReference>
<evidence type="ECO:0000313" key="8">
    <source>
        <dbReference type="Proteomes" id="UP000253250"/>
    </source>
</evidence>
<feature type="transmembrane region" description="Helical" evidence="5">
    <location>
        <begin position="222"/>
        <end position="240"/>
    </location>
</feature>
<evidence type="ECO:0000256" key="6">
    <source>
        <dbReference type="SAM" id="MobiDB-lite"/>
    </source>
</evidence>
<dbReference type="InterPro" id="IPR002033">
    <property type="entry name" value="TatC"/>
</dbReference>
<accession>A0A1C2G3I7</accession>
<dbReference type="Proteomes" id="UP000253250">
    <property type="component" value="Unassembled WGS sequence"/>
</dbReference>
<dbReference type="EMBL" id="PSYR01000002">
    <property type="protein sequence ID" value="RCN56681.1"/>
    <property type="molecule type" value="Genomic_DNA"/>
</dbReference>
<proteinExistence type="inferred from homology"/>
<keyword evidence="3 5" id="KW-1133">Transmembrane helix</keyword>
<comment type="function">
    <text evidence="5">Part of the twin-arginine translocation (Tat) system that transports large folded proteins containing a characteristic twin-arginine motif in their signal peptide across membranes. Together with TatB, TatC is part of a receptor directly interacting with Tat signal peptides.</text>
</comment>
<dbReference type="OrthoDB" id="9777044at2"/>